<sequence>MSQDNKEQATEEQIAVRPKHRMERIDTRDSLFKLRNILNICFMVLAIAGVCMYVFTMQKSIAITIMIAGVVIKFIEVALRMFHK</sequence>
<organism evidence="2">
    <name type="scientific">Prevotella sp. GTC17253</name>
    <dbReference type="NCBI Taxonomy" id="3236793"/>
    <lineage>
        <taxon>Bacteria</taxon>
        <taxon>Pseudomonadati</taxon>
        <taxon>Bacteroidota</taxon>
        <taxon>Bacteroidia</taxon>
        <taxon>Bacteroidales</taxon>
        <taxon>Prevotellaceae</taxon>
        <taxon>Prevotella</taxon>
    </lineage>
</organism>
<evidence type="ECO:0000256" key="1">
    <source>
        <dbReference type="SAM" id="Phobius"/>
    </source>
</evidence>
<reference evidence="2" key="1">
    <citation type="submission" date="2024-07" db="EMBL/GenBank/DDBJ databases">
        <title>Complete genome sequence of Prevotella sp. YM-2024 GTC17253.</title>
        <authorList>
            <person name="Hayashi M."/>
            <person name="Muto Y."/>
            <person name="Tanaka K."/>
            <person name="Niwa H."/>
        </authorList>
    </citation>
    <scope>NUCLEOTIDE SEQUENCE</scope>
    <source>
        <strain evidence="2">GTC17253</strain>
    </source>
</reference>
<dbReference type="EMBL" id="AP035785">
    <property type="protein sequence ID" value="BFO71166.1"/>
    <property type="molecule type" value="Genomic_DNA"/>
</dbReference>
<accession>A0AB33IT75</accession>
<gene>
    <name evidence="2" type="ORF">GTC17253_11320</name>
</gene>
<keyword evidence="1" id="KW-0472">Membrane</keyword>
<evidence type="ECO:0008006" key="3">
    <source>
        <dbReference type="Google" id="ProtNLM"/>
    </source>
</evidence>
<evidence type="ECO:0000313" key="2">
    <source>
        <dbReference type="EMBL" id="BFO71166.1"/>
    </source>
</evidence>
<feature type="transmembrane region" description="Helical" evidence="1">
    <location>
        <begin position="61"/>
        <end position="79"/>
    </location>
</feature>
<proteinExistence type="predicted"/>
<keyword evidence="1" id="KW-1133">Transmembrane helix</keyword>
<dbReference type="AlphaFoldDB" id="A0AB33IT75"/>
<name>A0AB33IT75_9BACT</name>
<protein>
    <recommendedName>
        <fullName evidence="3">Mechanosensitive ion channel protein MscS</fullName>
    </recommendedName>
</protein>
<keyword evidence="1" id="KW-0812">Transmembrane</keyword>
<feature type="transmembrane region" description="Helical" evidence="1">
    <location>
        <begin position="37"/>
        <end position="55"/>
    </location>
</feature>